<dbReference type="GO" id="GO:0071949">
    <property type="term" value="F:FAD binding"/>
    <property type="evidence" value="ECO:0007669"/>
    <property type="project" value="InterPro"/>
</dbReference>
<evidence type="ECO:0000256" key="1">
    <source>
        <dbReference type="ARBA" id="ARBA00005466"/>
    </source>
</evidence>
<keyword evidence="4" id="KW-0560">Oxidoreductase</keyword>
<evidence type="ECO:0000313" key="7">
    <source>
        <dbReference type="Proteomes" id="UP000284375"/>
    </source>
</evidence>
<dbReference type="SUPFAM" id="SSF56176">
    <property type="entry name" value="FAD-binding/transporter-associated domain-like"/>
    <property type="match status" value="1"/>
</dbReference>
<dbReference type="InterPro" id="IPR000073">
    <property type="entry name" value="AB_hydrolase_1"/>
</dbReference>
<dbReference type="AlphaFoldDB" id="A0A423VDS2"/>
<dbReference type="PROSITE" id="PS51387">
    <property type="entry name" value="FAD_PCMH"/>
    <property type="match status" value="1"/>
</dbReference>
<dbReference type="GO" id="GO:0016491">
    <property type="term" value="F:oxidoreductase activity"/>
    <property type="evidence" value="ECO:0007669"/>
    <property type="project" value="UniProtKB-KW"/>
</dbReference>
<keyword evidence="7" id="KW-1185">Reference proteome</keyword>
<dbReference type="PANTHER" id="PTHR42973">
    <property type="entry name" value="BINDING OXIDOREDUCTASE, PUTATIVE (AFU_ORTHOLOGUE AFUA_1G17690)-RELATED"/>
    <property type="match status" value="1"/>
</dbReference>
<protein>
    <recommendedName>
        <fullName evidence="5">FAD-binding PCMH-type domain-containing protein</fullName>
    </recommendedName>
</protein>
<dbReference type="Pfam" id="PF01565">
    <property type="entry name" value="FAD_binding_4"/>
    <property type="match status" value="1"/>
</dbReference>
<dbReference type="Proteomes" id="UP000284375">
    <property type="component" value="Unassembled WGS sequence"/>
</dbReference>
<dbReference type="InterPro" id="IPR016169">
    <property type="entry name" value="FAD-bd_PCMH_sub2"/>
</dbReference>
<keyword evidence="3" id="KW-0274">FAD</keyword>
<evidence type="ECO:0000256" key="3">
    <source>
        <dbReference type="ARBA" id="ARBA00022827"/>
    </source>
</evidence>
<evidence type="ECO:0000256" key="2">
    <source>
        <dbReference type="ARBA" id="ARBA00022630"/>
    </source>
</evidence>
<keyword evidence="2" id="KW-0285">Flavoprotein</keyword>
<evidence type="ECO:0000259" key="5">
    <source>
        <dbReference type="PROSITE" id="PS51387"/>
    </source>
</evidence>
<gene>
    <name evidence="6" type="ORF">VSDG_08868</name>
</gene>
<dbReference type="InterPro" id="IPR029058">
    <property type="entry name" value="AB_hydrolase_fold"/>
</dbReference>
<accession>A0A423VDS2</accession>
<dbReference type="InterPro" id="IPR050416">
    <property type="entry name" value="FAD-linked_Oxidoreductase"/>
</dbReference>
<evidence type="ECO:0000313" key="6">
    <source>
        <dbReference type="EMBL" id="ROV89150.1"/>
    </source>
</evidence>
<dbReference type="InterPro" id="IPR036318">
    <property type="entry name" value="FAD-bd_PCMH-like_sf"/>
</dbReference>
<name>A0A423VDS2_CYTCH</name>
<reference evidence="6 7" key="1">
    <citation type="submission" date="2015-09" db="EMBL/GenBank/DDBJ databases">
        <title>Host preference determinants of Valsa canker pathogens revealed by comparative genomics.</title>
        <authorList>
            <person name="Yin Z."/>
            <person name="Huang L."/>
        </authorList>
    </citation>
    <scope>NUCLEOTIDE SEQUENCE [LARGE SCALE GENOMIC DNA]</scope>
    <source>
        <strain evidence="6 7">YSFL</strain>
    </source>
</reference>
<dbReference type="SUPFAM" id="SSF53474">
    <property type="entry name" value="alpha/beta-Hydrolases"/>
    <property type="match status" value="1"/>
</dbReference>
<organism evidence="6 7">
    <name type="scientific">Cytospora chrysosperma</name>
    <name type="common">Cytospora canker fungus</name>
    <name type="synonym">Sphaeria chrysosperma</name>
    <dbReference type="NCBI Taxonomy" id="252740"/>
    <lineage>
        <taxon>Eukaryota</taxon>
        <taxon>Fungi</taxon>
        <taxon>Dikarya</taxon>
        <taxon>Ascomycota</taxon>
        <taxon>Pezizomycotina</taxon>
        <taxon>Sordariomycetes</taxon>
        <taxon>Sordariomycetidae</taxon>
        <taxon>Diaporthales</taxon>
        <taxon>Cytosporaceae</taxon>
        <taxon>Cytospora</taxon>
    </lineage>
</organism>
<proteinExistence type="inferred from homology"/>
<comment type="similarity">
    <text evidence="1">Belongs to the oxygen-dependent FAD-linked oxidoreductase family.</text>
</comment>
<comment type="caution">
    <text evidence="6">The sequence shown here is derived from an EMBL/GenBank/DDBJ whole genome shotgun (WGS) entry which is preliminary data.</text>
</comment>
<dbReference type="InterPro" id="IPR006094">
    <property type="entry name" value="Oxid_FAD_bind_N"/>
</dbReference>
<dbReference type="Gene3D" id="3.30.465.10">
    <property type="match status" value="1"/>
</dbReference>
<feature type="domain" description="FAD-binding PCMH-type" evidence="5">
    <location>
        <begin position="330"/>
        <end position="501"/>
    </location>
</feature>
<dbReference type="PANTHER" id="PTHR42973:SF34">
    <property type="entry name" value="FAD BINDING DOMAIN PROTEIN (AFU_ORTHOLOGUE AFUA_3G02770)"/>
    <property type="match status" value="1"/>
</dbReference>
<evidence type="ECO:0000256" key="4">
    <source>
        <dbReference type="ARBA" id="ARBA00023002"/>
    </source>
</evidence>
<dbReference type="Pfam" id="PF00561">
    <property type="entry name" value="Abhydrolase_1"/>
    <property type="match status" value="1"/>
</dbReference>
<dbReference type="OrthoDB" id="2151789at2759"/>
<dbReference type="STRING" id="252740.A0A423VDS2"/>
<dbReference type="InterPro" id="IPR016166">
    <property type="entry name" value="FAD-bd_PCMH"/>
</dbReference>
<dbReference type="EMBL" id="LJZO01000060">
    <property type="protein sequence ID" value="ROV89150.1"/>
    <property type="molecule type" value="Genomic_DNA"/>
</dbReference>
<sequence>MLTDTAYNWHVISLDYRGFGHSTGSPSEDGLITDASALVDFAITTLGIPPSRILLLGQSLGTAVSSAVAEKFSREKGIDFAGVVLVASFSSLPTMLANYSLGGVVPLLKPLGVCPPVLRFFLGFVVDKWKSLDRLAALTVQTRERDGRLRLSLVHAANDRDIPCLESVKIFEATARASFEESSDLDETTFMEMKDERMEVRGDEAFKVTWKEKDIVITHEQFAHGGHNDIMVYAPVLQAIMAAFGTHAVLASSPVAMMNQDLLQELAHMGVNIDTDTSKFTVGLNNSGLNACRFACDALALGFGADKVIESDNQGAFDNVLSEFWSTQQSTTTPACVFRPSQAKEVAAAVLLSRVTLCRFAVKSGGHAAFGGASNIQNGLTIDLGGLLQLDPNPSDDTVLVGTGNTWHDVYTALEPLNRTVVGGRVASVGVGGLVLGGGISFLSNIHGWACDNIAEYEVVTASGAILDVNEISHPDLYWALRGGGNNFGIVTRLKAYTYPQGQMWGGDRIFPIAVNQSLIQNFVAFGRGHSGTFEDPNAAIIMSFAFDTTSEAWLALTSLEHAIPQKNGSHPAVFDDFFQVPNVLVDGTANKFMSELTFDLDVLSPKGLRNTYWVLTFLLDERIISAILEIWHEEVSKLITIIGSGTQVPALDFQVITEPQLQHMSRAGGNALGLALSGPLVMAHWTYMWDDASKDSALFEGYQRILDRAKAAGEVLNVNHQFIYMNYASQFQDPVAGYGSQSKERLLAVSEKYDPQGVFQDLQPGYFKLDKGPPEEF</sequence>
<dbReference type="Gene3D" id="3.40.50.1820">
    <property type="entry name" value="alpha/beta hydrolase"/>
    <property type="match status" value="1"/>
</dbReference>